<dbReference type="EMBL" id="LDJH01000028">
    <property type="protein sequence ID" value="KRG54993.1"/>
    <property type="molecule type" value="Genomic_DNA"/>
</dbReference>
<keyword evidence="2" id="KW-1185">Reference proteome</keyword>
<dbReference type="AlphaFoldDB" id="A0A0R0BMY4"/>
<name>A0A0R0BMY4_9GAMM</name>
<gene>
    <name evidence="1" type="ORF">ABB25_13010</name>
</gene>
<evidence type="ECO:0000313" key="1">
    <source>
        <dbReference type="EMBL" id="KRG54993.1"/>
    </source>
</evidence>
<comment type="caution">
    <text evidence="1">The sequence shown here is derived from an EMBL/GenBank/DDBJ whole genome shotgun (WGS) entry which is preliminary data.</text>
</comment>
<evidence type="ECO:0000313" key="2">
    <source>
        <dbReference type="Proteomes" id="UP000051254"/>
    </source>
</evidence>
<dbReference type="PATRIC" id="fig|266128.3.peg.1657"/>
<dbReference type="RefSeq" id="WP_057667470.1">
    <property type="nucleotide sequence ID" value="NZ_LDJH01000028.1"/>
</dbReference>
<sequence>MSLIARIPFAFARSSLFAVSVQPAPESITAMREIRAAQDYPISLRQAGPNLTQAHASAWQVVTTLAHKSPRDEVRLIDALRALGVASVQTHAKRRLLGLLDDLASSRVEIRTRRQDYRGPMFEYRKLPRGRVSVTWPPGLRELLEDEAVCLPLDGRAALGAYPLATWLHDYTATHRRVYEIELATLRDLCGSTLTAHHFKPRLVAALDRVKAAAPFFERYDIAHGVLTLHKRPTRVLLLDPKARASKSAQTRHLDAAQLAASSRARVAL</sequence>
<organism evidence="1 2">
    <name type="scientific">Stenotrophomonas koreensis</name>
    <dbReference type="NCBI Taxonomy" id="266128"/>
    <lineage>
        <taxon>Bacteria</taxon>
        <taxon>Pseudomonadati</taxon>
        <taxon>Pseudomonadota</taxon>
        <taxon>Gammaproteobacteria</taxon>
        <taxon>Lysobacterales</taxon>
        <taxon>Lysobacteraceae</taxon>
        <taxon>Stenotrophomonas</taxon>
    </lineage>
</organism>
<dbReference type="STRING" id="266128.ABB25_13010"/>
<reference evidence="1 2" key="1">
    <citation type="submission" date="2015-05" db="EMBL/GenBank/DDBJ databases">
        <title>Genome sequencing and analysis of members of genus Stenotrophomonas.</title>
        <authorList>
            <person name="Patil P.P."/>
            <person name="Midha S."/>
            <person name="Patil P.B."/>
        </authorList>
    </citation>
    <scope>NUCLEOTIDE SEQUENCE [LARGE SCALE GENOMIC DNA]</scope>
    <source>
        <strain evidence="1 2">DSM 17805</strain>
    </source>
</reference>
<accession>A0A0R0BMY4</accession>
<protein>
    <submittedName>
        <fullName evidence="1">Uncharacterized protein</fullName>
    </submittedName>
</protein>
<dbReference type="Proteomes" id="UP000051254">
    <property type="component" value="Unassembled WGS sequence"/>
</dbReference>
<dbReference type="OrthoDB" id="8481003at2"/>
<proteinExistence type="predicted"/>